<dbReference type="Proteomes" id="UP000290942">
    <property type="component" value="Chromosome"/>
</dbReference>
<name>A0A449A8U1_9BACT</name>
<dbReference type="AlphaFoldDB" id="A0A449A8U1"/>
<dbReference type="EMBL" id="LR214970">
    <property type="protein sequence ID" value="VEU60685.1"/>
    <property type="molecule type" value="Genomic_DNA"/>
</dbReference>
<protein>
    <submittedName>
        <fullName evidence="1">Uncharacterized protein</fullName>
    </submittedName>
</protein>
<reference evidence="1 2" key="1">
    <citation type="submission" date="2019-01" db="EMBL/GenBank/DDBJ databases">
        <authorList>
            <consortium name="Pathogen Informatics"/>
        </authorList>
    </citation>
    <scope>NUCLEOTIDE SEQUENCE [LARGE SCALE GENOMIC DNA]</scope>
    <source>
        <strain evidence="1 2">NCTC10122</strain>
    </source>
</reference>
<proteinExistence type="predicted"/>
<organism evidence="1 2">
    <name type="scientific">Mycoplasmopsis bovigenitalium</name>
    <dbReference type="NCBI Taxonomy" id="2112"/>
    <lineage>
        <taxon>Bacteria</taxon>
        <taxon>Bacillati</taxon>
        <taxon>Mycoplasmatota</taxon>
        <taxon>Mycoplasmoidales</taxon>
        <taxon>Metamycoplasmataceae</taxon>
        <taxon>Mycoplasmopsis</taxon>
    </lineage>
</organism>
<accession>A0A449A8U1</accession>
<evidence type="ECO:0000313" key="2">
    <source>
        <dbReference type="Proteomes" id="UP000290942"/>
    </source>
</evidence>
<dbReference type="NCBIfam" id="NF045954">
    <property type="entry name" value="MAG1430_dom"/>
    <property type="match status" value="1"/>
</dbReference>
<sequence>MNKKILLGCIGSLTIATGFVVGVTLISRSTKKQVHVNDQIATYEFKAGEGLNPSEHFASEFSFASYYDSRPTYSSNLRFQPDLRNSSSRDNQFWAYQLEISYNNEKSDVEEYKQRQEKPKFILRDKFTKAPIDLLKKDANIYYHSYANDLTGELILNVLIEDKKGDKKILEKSTSDAKRIDSWASKKFIISGFKKTNVQSNSDLTKSFIDPNQSLLSTFYVSESNSLRKIFQEQKAKVNDKEVRINNANDLLTNNILPSQEAKNEEIDKQNQQLKNYLIVSTNNQSNKYFEIDWTRPVWLSKTDNENKLQLNYYLKRFVSAGNLKVPWKYEKIDVAQPQSQYVYFNYFNLKQVAEKMVQIIGKPNIDLKQYSQSGENSLTFTKNSSYNIPNSSNGYFDQIELKMNESVKLSSIDNAKKFTHHELNINNYKLAFVTDKTYKPNNEFNTSNDPYVGKQNGDKITFAYSLKLDPSSSELGISTYYGTLTLEGFKTNTEQ</sequence>
<evidence type="ECO:0000313" key="1">
    <source>
        <dbReference type="EMBL" id="VEU60685.1"/>
    </source>
</evidence>
<dbReference type="RefSeq" id="WP_129687611.1">
    <property type="nucleotide sequence ID" value="NZ_LR214970.1"/>
</dbReference>
<gene>
    <name evidence="1" type="ORF">NCTC10122_00283</name>
</gene>